<proteinExistence type="inferred from homology"/>
<keyword evidence="5" id="KW-1185">Reference proteome</keyword>
<reference evidence="4" key="2">
    <citation type="submission" date="2024-06" db="UniProtKB">
        <authorList>
            <consortium name="EnsemblMetazoa"/>
        </authorList>
    </citation>
    <scope>IDENTIFICATION</scope>
</reference>
<keyword evidence="2" id="KW-0808">Transferase</keyword>
<protein>
    <recommendedName>
        <fullName evidence="3">Sulfotransferase domain-containing protein</fullName>
    </recommendedName>
</protein>
<comment type="similarity">
    <text evidence="1">Belongs to the sulfotransferase 1 family.</text>
</comment>
<evidence type="ECO:0000256" key="2">
    <source>
        <dbReference type="ARBA" id="ARBA00022679"/>
    </source>
</evidence>
<sequence>MSKFSIKTSIVNGVPFPSFIEQTKYDALVDLPLYSSDVFLVTHIKSGTTWLQQIATLLKISGEKIGLDHESRHILEACPWLEVIGKEAATAVSSPRVFKTHLPYHMIPGGDPATSVAKFIYVIRNPKDVAVSLYYHARLLKSNDFDGDWDCFF</sequence>
<dbReference type="InterPro" id="IPR000863">
    <property type="entry name" value="Sulfotransferase_dom"/>
</dbReference>
<accession>A0AAN0JC47</accession>
<dbReference type="Gene3D" id="3.40.50.300">
    <property type="entry name" value="P-loop containing nucleotide triphosphate hydrolases"/>
    <property type="match status" value="1"/>
</dbReference>
<dbReference type="PANTHER" id="PTHR11783">
    <property type="entry name" value="SULFOTRANSFERASE SULT"/>
    <property type="match status" value="1"/>
</dbReference>
<dbReference type="Pfam" id="PF00685">
    <property type="entry name" value="Sulfotransfer_1"/>
    <property type="match status" value="1"/>
</dbReference>
<dbReference type="SUPFAM" id="SSF52540">
    <property type="entry name" value="P-loop containing nucleoside triphosphate hydrolases"/>
    <property type="match status" value="1"/>
</dbReference>
<evidence type="ECO:0000313" key="5">
    <source>
        <dbReference type="Proteomes" id="UP000007879"/>
    </source>
</evidence>
<dbReference type="AlphaFoldDB" id="A0AAN0JC47"/>
<name>A0AAN0JC47_AMPQE</name>
<dbReference type="EnsemblMetazoa" id="XM_019999015.1">
    <property type="protein sequence ID" value="XP_019854574.1"/>
    <property type="gene ID" value="LOC100634903"/>
</dbReference>
<reference evidence="5" key="1">
    <citation type="journal article" date="2010" name="Nature">
        <title>The Amphimedon queenslandica genome and the evolution of animal complexity.</title>
        <authorList>
            <person name="Srivastava M."/>
            <person name="Simakov O."/>
            <person name="Chapman J."/>
            <person name="Fahey B."/>
            <person name="Gauthier M.E."/>
            <person name="Mitros T."/>
            <person name="Richards G.S."/>
            <person name="Conaco C."/>
            <person name="Dacre M."/>
            <person name="Hellsten U."/>
            <person name="Larroux C."/>
            <person name="Putnam N.H."/>
            <person name="Stanke M."/>
            <person name="Adamska M."/>
            <person name="Darling A."/>
            <person name="Degnan S.M."/>
            <person name="Oakley T.H."/>
            <person name="Plachetzki D.C."/>
            <person name="Zhai Y."/>
            <person name="Adamski M."/>
            <person name="Calcino A."/>
            <person name="Cummins S.F."/>
            <person name="Goodstein D.M."/>
            <person name="Harris C."/>
            <person name="Jackson D.J."/>
            <person name="Leys S.P."/>
            <person name="Shu S."/>
            <person name="Woodcroft B.J."/>
            <person name="Vervoort M."/>
            <person name="Kosik K.S."/>
            <person name="Manning G."/>
            <person name="Degnan B.M."/>
            <person name="Rokhsar D.S."/>
        </authorList>
    </citation>
    <scope>NUCLEOTIDE SEQUENCE [LARGE SCALE GENOMIC DNA]</scope>
</reference>
<evidence type="ECO:0000313" key="4">
    <source>
        <dbReference type="EnsemblMetazoa" id="XP_019854574.1"/>
    </source>
</evidence>
<dbReference type="InterPro" id="IPR027417">
    <property type="entry name" value="P-loop_NTPase"/>
</dbReference>
<dbReference type="KEGG" id="aqu:100634903"/>
<evidence type="ECO:0000256" key="1">
    <source>
        <dbReference type="ARBA" id="ARBA00005771"/>
    </source>
</evidence>
<feature type="domain" description="Sulfotransferase" evidence="3">
    <location>
        <begin position="36"/>
        <end position="152"/>
    </location>
</feature>
<dbReference type="GO" id="GO:0008146">
    <property type="term" value="F:sulfotransferase activity"/>
    <property type="evidence" value="ECO:0007669"/>
    <property type="project" value="InterPro"/>
</dbReference>
<dbReference type="GeneID" id="100634903"/>
<organism evidence="4 5">
    <name type="scientific">Amphimedon queenslandica</name>
    <name type="common">Sponge</name>
    <dbReference type="NCBI Taxonomy" id="400682"/>
    <lineage>
        <taxon>Eukaryota</taxon>
        <taxon>Metazoa</taxon>
        <taxon>Porifera</taxon>
        <taxon>Demospongiae</taxon>
        <taxon>Heteroscleromorpha</taxon>
        <taxon>Haplosclerida</taxon>
        <taxon>Niphatidae</taxon>
        <taxon>Amphimedon</taxon>
    </lineage>
</organism>
<evidence type="ECO:0000259" key="3">
    <source>
        <dbReference type="Pfam" id="PF00685"/>
    </source>
</evidence>
<dbReference type="RefSeq" id="XP_019854574.1">
    <property type="nucleotide sequence ID" value="XM_019999015.1"/>
</dbReference>
<dbReference type="Proteomes" id="UP000007879">
    <property type="component" value="Unassembled WGS sequence"/>
</dbReference>